<dbReference type="InterPro" id="IPR023120">
    <property type="entry name" value="WHTH_transcript_rep_HrcA_IDD"/>
</dbReference>
<protein>
    <recommendedName>
        <fullName evidence="5">Heat-inducible transcription repressor HrcA</fullName>
    </recommendedName>
</protein>
<dbReference type="Pfam" id="PF03444">
    <property type="entry name" value="WHD_HrcA"/>
    <property type="match status" value="1"/>
</dbReference>
<dbReference type="InterPro" id="IPR036390">
    <property type="entry name" value="WH_DNA-bd_sf"/>
</dbReference>
<evidence type="ECO:0000256" key="3">
    <source>
        <dbReference type="ARBA" id="ARBA00023016"/>
    </source>
</evidence>
<dbReference type="PANTHER" id="PTHR34824:SF1">
    <property type="entry name" value="HEAT-INDUCIBLE TRANSCRIPTION REPRESSOR HRCA"/>
    <property type="match status" value="1"/>
</dbReference>
<dbReference type="STRING" id="154621.RV11_GL001313"/>
<comment type="caution">
    <text evidence="8">The sequence shown here is derived from an EMBL/GenBank/DDBJ whole genome shotgun (WGS) entry which is preliminary data.</text>
</comment>
<keyword evidence="3 5" id="KW-0346">Stress response</keyword>
<reference evidence="8 9" key="1">
    <citation type="submission" date="2013-02" db="EMBL/GenBank/DDBJ databases">
        <title>The Genome Sequence of Enterococcus phoeniculicola BAA-412.</title>
        <authorList>
            <consortium name="The Broad Institute Genome Sequencing Platform"/>
            <consortium name="The Broad Institute Genome Sequencing Center for Infectious Disease"/>
            <person name="Earl A.M."/>
            <person name="Gilmore M.S."/>
            <person name="Lebreton F."/>
            <person name="Walker B."/>
            <person name="Young S.K."/>
            <person name="Zeng Q."/>
            <person name="Gargeya S."/>
            <person name="Fitzgerald M."/>
            <person name="Haas B."/>
            <person name="Abouelleil A."/>
            <person name="Alvarado L."/>
            <person name="Arachchi H.M."/>
            <person name="Berlin A.M."/>
            <person name="Chapman S.B."/>
            <person name="Dewar J."/>
            <person name="Goldberg J."/>
            <person name="Griggs A."/>
            <person name="Gujja S."/>
            <person name="Hansen M."/>
            <person name="Howarth C."/>
            <person name="Imamovic A."/>
            <person name="Larimer J."/>
            <person name="McCowan C."/>
            <person name="Murphy C."/>
            <person name="Neiman D."/>
            <person name="Pearson M."/>
            <person name="Priest M."/>
            <person name="Roberts A."/>
            <person name="Saif S."/>
            <person name="Shea T."/>
            <person name="Sisk P."/>
            <person name="Sykes S."/>
            <person name="Wortman J."/>
            <person name="Nusbaum C."/>
            <person name="Birren B."/>
        </authorList>
    </citation>
    <scope>NUCLEOTIDE SEQUENCE [LARGE SCALE GENOMIC DNA]</scope>
    <source>
        <strain evidence="8 9">ATCC BAA-412</strain>
    </source>
</reference>
<keyword evidence="4 5" id="KW-0804">Transcription</keyword>
<keyword evidence="2 5" id="KW-0805">Transcription regulation</keyword>
<dbReference type="InterPro" id="IPR036388">
    <property type="entry name" value="WH-like_DNA-bd_sf"/>
</dbReference>
<proteinExistence type="inferred from homology"/>
<sequence length="349" mass="39671">MRGDEAMLTQRQKNILRLIIQNYTSNGNPVGSKKLMEDGIQASSATIRNEMKSLEDNGLLLKTHSSSGRIPSMAGYRYYVDYLLKPARVNKDDLQIIHQSFGQEFHEINEIIRQSAEILSSLTSYTAFSLGPEIKERKLTGFRIVPLNDRQIIAIIVTDKGNVESQVFSIPTSISSPDLEKMVQIINDKLVGQPLLTVYHKLRTEIPMILHKYFQTTEGILDLFESVFGQAFEEKIYVSGKMNLLNFEPQQDLNQFKSMYSFMKDSEELTQLLAPMDGNIQIRIGSEIGNELLQNMSMIQATYEIEEHGRGTIALLGPTSMPYSKMFGLVDTFRNELATKLAEYYRSLE</sequence>
<dbReference type="PATRIC" id="fig|1158610.3.peg.745"/>
<dbReference type="Pfam" id="PF01628">
    <property type="entry name" value="HrcA"/>
    <property type="match status" value="1"/>
</dbReference>
<feature type="domain" description="Winged helix-turn-helix transcription repressor HrcA DNA-binding" evidence="7">
    <location>
        <begin position="7"/>
        <end position="61"/>
    </location>
</feature>
<dbReference type="Gene3D" id="1.10.10.10">
    <property type="entry name" value="Winged helix-like DNA-binding domain superfamily/Winged helix DNA-binding domain"/>
    <property type="match status" value="1"/>
</dbReference>
<comment type="similarity">
    <text evidence="5">Belongs to the HrcA family.</text>
</comment>
<dbReference type="eggNOG" id="COG1420">
    <property type="taxonomic scope" value="Bacteria"/>
</dbReference>
<dbReference type="Proteomes" id="UP000013785">
    <property type="component" value="Unassembled WGS sequence"/>
</dbReference>
<organism evidence="8 9">
    <name type="scientific">Enterococcus phoeniculicola ATCC BAA-412</name>
    <dbReference type="NCBI Taxonomy" id="1158610"/>
    <lineage>
        <taxon>Bacteria</taxon>
        <taxon>Bacillati</taxon>
        <taxon>Bacillota</taxon>
        <taxon>Bacilli</taxon>
        <taxon>Lactobacillales</taxon>
        <taxon>Enterococcaceae</taxon>
        <taxon>Enterococcus</taxon>
    </lineage>
</organism>
<evidence type="ECO:0000256" key="1">
    <source>
        <dbReference type="ARBA" id="ARBA00022491"/>
    </source>
</evidence>
<evidence type="ECO:0000259" key="7">
    <source>
        <dbReference type="Pfam" id="PF03444"/>
    </source>
</evidence>
<evidence type="ECO:0000313" key="8">
    <source>
        <dbReference type="EMBL" id="EOL46647.1"/>
    </source>
</evidence>
<gene>
    <name evidence="5" type="primary">hrcA</name>
    <name evidence="8" type="ORF">UC3_00767</name>
</gene>
<feature type="domain" description="Heat-inducible transcription repressor HrcA C-terminal" evidence="6">
    <location>
        <begin position="110"/>
        <end position="326"/>
    </location>
</feature>
<dbReference type="PIRSF" id="PIRSF005485">
    <property type="entry name" value="HrcA"/>
    <property type="match status" value="1"/>
</dbReference>
<dbReference type="EMBL" id="AJAT01000010">
    <property type="protein sequence ID" value="EOL46647.1"/>
    <property type="molecule type" value="Genomic_DNA"/>
</dbReference>
<dbReference type="HAMAP" id="MF_00081">
    <property type="entry name" value="HrcA"/>
    <property type="match status" value="1"/>
</dbReference>
<dbReference type="SUPFAM" id="SSF46785">
    <property type="entry name" value="Winged helix' DNA-binding domain"/>
    <property type="match status" value="1"/>
</dbReference>
<comment type="function">
    <text evidence="5">Negative regulator of class I heat shock genes (grpE-dnaK-dnaJ and groELS operons). Prevents heat-shock induction of these operons.</text>
</comment>
<evidence type="ECO:0000256" key="5">
    <source>
        <dbReference type="HAMAP-Rule" id="MF_00081"/>
    </source>
</evidence>
<dbReference type="PANTHER" id="PTHR34824">
    <property type="entry name" value="HEAT-INDUCIBLE TRANSCRIPTION REPRESSOR HRCA"/>
    <property type="match status" value="1"/>
</dbReference>
<dbReference type="SUPFAM" id="SSF55781">
    <property type="entry name" value="GAF domain-like"/>
    <property type="match status" value="1"/>
</dbReference>
<dbReference type="AlphaFoldDB" id="R3WGQ9"/>
<accession>R3WGQ9</accession>
<dbReference type="GO" id="GO:0003677">
    <property type="term" value="F:DNA binding"/>
    <property type="evidence" value="ECO:0007669"/>
    <property type="project" value="InterPro"/>
</dbReference>
<dbReference type="InterPro" id="IPR021153">
    <property type="entry name" value="HrcA_C"/>
</dbReference>
<dbReference type="InterPro" id="IPR005104">
    <property type="entry name" value="WHTH_HrcA_DNA-bd"/>
</dbReference>
<evidence type="ECO:0000256" key="4">
    <source>
        <dbReference type="ARBA" id="ARBA00023163"/>
    </source>
</evidence>
<dbReference type="GO" id="GO:0045892">
    <property type="term" value="P:negative regulation of DNA-templated transcription"/>
    <property type="evidence" value="ECO:0007669"/>
    <property type="project" value="UniProtKB-UniRule"/>
</dbReference>
<name>R3WGQ9_9ENTE</name>
<dbReference type="HOGENOM" id="CLU_050019_1_0_9"/>
<evidence type="ECO:0000256" key="2">
    <source>
        <dbReference type="ARBA" id="ARBA00023015"/>
    </source>
</evidence>
<dbReference type="InterPro" id="IPR029016">
    <property type="entry name" value="GAF-like_dom_sf"/>
</dbReference>
<dbReference type="NCBIfam" id="TIGR00331">
    <property type="entry name" value="hrcA"/>
    <property type="match status" value="1"/>
</dbReference>
<keyword evidence="9" id="KW-1185">Reference proteome</keyword>
<dbReference type="Gene3D" id="3.30.450.40">
    <property type="match status" value="1"/>
</dbReference>
<keyword evidence="1 5" id="KW-0678">Repressor</keyword>
<evidence type="ECO:0000259" key="6">
    <source>
        <dbReference type="Pfam" id="PF01628"/>
    </source>
</evidence>
<evidence type="ECO:0000313" key="9">
    <source>
        <dbReference type="Proteomes" id="UP000013785"/>
    </source>
</evidence>
<dbReference type="Gene3D" id="3.30.390.60">
    <property type="entry name" value="Heat-inducible transcription repressor hrca homolog, domain 3"/>
    <property type="match status" value="1"/>
</dbReference>
<dbReference type="InterPro" id="IPR002571">
    <property type="entry name" value="HrcA"/>
</dbReference>